<dbReference type="AlphaFoldDB" id="A0A9P8UNJ7"/>
<evidence type="ECO:0000259" key="1">
    <source>
        <dbReference type="PROSITE" id="PS51263"/>
    </source>
</evidence>
<dbReference type="InterPro" id="IPR029006">
    <property type="entry name" value="ADF-H/Gelsolin-like_dom_sf"/>
</dbReference>
<organism evidence="2 3">
    <name type="scientific">Truncatella angustata</name>
    <dbReference type="NCBI Taxonomy" id="152316"/>
    <lineage>
        <taxon>Eukaryota</taxon>
        <taxon>Fungi</taxon>
        <taxon>Dikarya</taxon>
        <taxon>Ascomycota</taxon>
        <taxon>Pezizomycotina</taxon>
        <taxon>Sordariomycetes</taxon>
        <taxon>Xylariomycetidae</taxon>
        <taxon>Amphisphaeriales</taxon>
        <taxon>Sporocadaceae</taxon>
        <taxon>Truncatella</taxon>
    </lineage>
</organism>
<dbReference type="Pfam" id="PF00241">
    <property type="entry name" value="Cofilin_ADF"/>
    <property type="match status" value="1"/>
</dbReference>
<gene>
    <name evidence="2" type="ORF">BKA67DRAFT_515520</name>
</gene>
<dbReference type="SUPFAM" id="SSF55753">
    <property type="entry name" value="Actin depolymerizing proteins"/>
    <property type="match status" value="1"/>
</dbReference>
<evidence type="ECO:0000313" key="2">
    <source>
        <dbReference type="EMBL" id="KAH6655472.1"/>
    </source>
</evidence>
<dbReference type="Gene3D" id="3.40.20.10">
    <property type="entry name" value="Severin"/>
    <property type="match status" value="1"/>
</dbReference>
<evidence type="ECO:0000313" key="3">
    <source>
        <dbReference type="Proteomes" id="UP000758603"/>
    </source>
</evidence>
<dbReference type="GeneID" id="70126625"/>
<dbReference type="GO" id="GO:0003779">
    <property type="term" value="F:actin binding"/>
    <property type="evidence" value="ECO:0007669"/>
    <property type="project" value="InterPro"/>
</dbReference>
<feature type="non-terminal residue" evidence="2">
    <location>
        <position position="1"/>
    </location>
</feature>
<dbReference type="InterPro" id="IPR002108">
    <property type="entry name" value="ADF-H"/>
</dbReference>
<accession>A0A9P8UNJ7</accession>
<reference evidence="2" key="1">
    <citation type="journal article" date="2021" name="Nat. Commun.">
        <title>Genetic determinants of endophytism in the Arabidopsis root mycobiome.</title>
        <authorList>
            <person name="Mesny F."/>
            <person name="Miyauchi S."/>
            <person name="Thiergart T."/>
            <person name="Pickel B."/>
            <person name="Atanasova L."/>
            <person name="Karlsson M."/>
            <person name="Huettel B."/>
            <person name="Barry K.W."/>
            <person name="Haridas S."/>
            <person name="Chen C."/>
            <person name="Bauer D."/>
            <person name="Andreopoulos W."/>
            <person name="Pangilinan J."/>
            <person name="LaButti K."/>
            <person name="Riley R."/>
            <person name="Lipzen A."/>
            <person name="Clum A."/>
            <person name="Drula E."/>
            <person name="Henrissat B."/>
            <person name="Kohler A."/>
            <person name="Grigoriev I.V."/>
            <person name="Martin F.M."/>
            <person name="Hacquard S."/>
        </authorList>
    </citation>
    <scope>NUCLEOTIDE SEQUENCE</scope>
    <source>
        <strain evidence="2">MPI-SDFR-AT-0073</strain>
    </source>
</reference>
<dbReference type="Proteomes" id="UP000758603">
    <property type="component" value="Unassembled WGS sequence"/>
</dbReference>
<keyword evidence="3" id="KW-1185">Reference proteome</keyword>
<comment type="caution">
    <text evidence="2">The sequence shown here is derived from an EMBL/GenBank/DDBJ whole genome shotgun (WGS) entry which is preliminary data.</text>
</comment>
<dbReference type="RefSeq" id="XP_045959737.1">
    <property type="nucleotide sequence ID" value="XM_046097733.1"/>
</dbReference>
<protein>
    <recommendedName>
        <fullName evidence="1">ADF-H domain-containing protein</fullName>
    </recommendedName>
</protein>
<dbReference type="PROSITE" id="PS51263">
    <property type="entry name" value="ADF_H"/>
    <property type="match status" value="1"/>
</dbReference>
<name>A0A9P8UNJ7_9PEZI</name>
<dbReference type="EMBL" id="JAGPXC010000003">
    <property type="protein sequence ID" value="KAH6655472.1"/>
    <property type="molecule type" value="Genomic_DNA"/>
</dbReference>
<sequence>VILIFWILNDASIKQKMAAAIGEDTLRRCPSGMRIEMQASNADGLAYEAIMLEIHR</sequence>
<proteinExistence type="predicted"/>
<feature type="domain" description="ADF-H" evidence="1">
    <location>
        <begin position="1"/>
        <end position="55"/>
    </location>
</feature>